<comment type="caution">
    <text evidence="1">The sequence shown here is derived from an EMBL/GenBank/DDBJ whole genome shotgun (WGS) entry which is preliminary data.</text>
</comment>
<dbReference type="EMBL" id="JACHEK010000003">
    <property type="protein sequence ID" value="MBB6143724.1"/>
    <property type="molecule type" value="Genomic_DNA"/>
</dbReference>
<keyword evidence="2" id="KW-1185">Reference proteome</keyword>
<organism evidence="1 2">
    <name type="scientific">Silvibacterium bohemicum</name>
    <dbReference type="NCBI Taxonomy" id="1577686"/>
    <lineage>
        <taxon>Bacteria</taxon>
        <taxon>Pseudomonadati</taxon>
        <taxon>Acidobacteriota</taxon>
        <taxon>Terriglobia</taxon>
        <taxon>Terriglobales</taxon>
        <taxon>Acidobacteriaceae</taxon>
        <taxon>Silvibacterium</taxon>
    </lineage>
</organism>
<reference evidence="1 2" key="1">
    <citation type="submission" date="2020-08" db="EMBL/GenBank/DDBJ databases">
        <title>Genomic Encyclopedia of Type Strains, Phase IV (KMG-IV): sequencing the most valuable type-strain genomes for metagenomic binning, comparative biology and taxonomic classification.</title>
        <authorList>
            <person name="Goeker M."/>
        </authorList>
    </citation>
    <scope>NUCLEOTIDE SEQUENCE [LARGE SCALE GENOMIC DNA]</scope>
    <source>
        <strain evidence="1 2">DSM 103733</strain>
    </source>
</reference>
<accession>A0A841K0F6</accession>
<proteinExistence type="predicted"/>
<name>A0A841K0F6_9BACT</name>
<evidence type="ECO:0000313" key="1">
    <source>
        <dbReference type="EMBL" id="MBB6143724.1"/>
    </source>
</evidence>
<protein>
    <submittedName>
        <fullName evidence="1">Uncharacterized protein</fullName>
    </submittedName>
</protein>
<dbReference type="Proteomes" id="UP000538666">
    <property type="component" value="Unassembled WGS sequence"/>
</dbReference>
<sequence length="287" mass="33340">MLHDTRRVPEEFLMELVVDRRSPCSYLCDHFSLDGREFSKDGSGHRSFLKPQDQQNLHETYRIAKLSAAATLVDSRCACALEIARQPGAVLFSGACNGFELLRRHVLIQTLNQEAGLRRVVRSTHQMKLYRSSIGEEVEQLPIGTMMGNTCNSHGHVSFAGNWTYNCDVNWTHARGWEMLFPSHAALMRRLCVQRRVKAREPRVSYRKRLRERPKSCISTCIDEPRWFKPMQWHLWCAARHKPTRANAFCNVMRITQWNVIRITLERDAYHTIGPLRQYKEAEESLA</sequence>
<evidence type="ECO:0000313" key="2">
    <source>
        <dbReference type="Proteomes" id="UP000538666"/>
    </source>
</evidence>
<gene>
    <name evidence="1" type="ORF">HNQ77_001673</name>
</gene>
<dbReference type="AlphaFoldDB" id="A0A841K0F6"/>